<dbReference type="Pfam" id="PF02954">
    <property type="entry name" value="HTH_8"/>
    <property type="match status" value="1"/>
</dbReference>
<dbReference type="Gene3D" id="1.10.8.60">
    <property type="match status" value="1"/>
</dbReference>
<dbReference type="SUPFAM" id="SSF46689">
    <property type="entry name" value="Homeodomain-like"/>
    <property type="match status" value="1"/>
</dbReference>
<dbReference type="Pfam" id="PF00158">
    <property type="entry name" value="Sigma54_activat"/>
    <property type="match status" value="1"/>
</dbReference>
<dbReference type="InterPro" id="IPR009057">
    <property type="entry name" value="Homeodomain-like_sf"/>
</dbReference>
<dbReference type="SMART" id="SM00448">
    <property type="entry name" value="REC"/>
    <property type="match status" value="1"/>
</dbReference>
<dbReference type="Pfam" id="PF00072">
    <property type="entry name" value="Response_reg"/>
    <property type="match status" value="1"/>
</dbReference>
<name>A0A1Q2SMS4_9GAMM</name>
<proteinExistence type="predicted"/>
<protein>
    <submittedName>
        <fullName evidence="9">Fis family transcriptional regulator</fullName>
    </submittedName>
</protein>
<dbReference type="GO" id="GO:0005524">
    <property type="term" value="F:ATP binding"/>
    <property type="evidence" value="ECO:0007669"/>
    <property type="project" value="UniProtKB-KW"/>
</dbReference>
<dbReference type="InterPro" id="IPR025943">
    <property type="entry name" value="Sigma_54_int_dom_ATP-bd_2"/>
</dbReference>
<evidence type="ECO:0000259" key="7">
    <source>
        <dbReference type="PROSITE" id="PS50045"/>
    </source>
</evidence>
<dbReference type="PROSITE" id="PS00676">
    <property type="entry name" value="SIGMA54_INTERACT_2"/>
    <property type="match status" value="1"/>
</dbReference>
<evidence type="ECO:0000256" key="1">
    <source>
        <dbReference type="ARBA" id="ARBA00022741"/>
    </source>
</evidence>
<dbReference type="InterPro" id="IPR027417">
    <property type="entry name" value="P-loop_NTPase"/>
</dbReference>
<dbReference type="Gene3D" id="1.10.10.60">
    <property type="entry name" value="Homeodomain-like"/>
    <property type="match status" value="1"/>
</dbReference>
<dbReference type="EMBL" id="AP014836">
    <property type="protein sequence ID" value="BAW80399.1"/>
    <property type="molecule type" value="Genomic_DNA"/>
</dbReference>
<dbReference type="PRINTS" id="PR01590">
    <property type="entry name" value="HTHFIS"/>
</dbReference>
<dbReference type="Gene3D" id="3.40.50.2300">
    <property type="match status" value="1"/>
</dbReference>
<evidence type="ECO:0000256" key="5">
    <source>
        <dbReference type="ARBA" id="ARBA00023163"/>
    </source>
</evidence>
<dbReference type="InterPro" id="IPR002197">
    <property type="entry name" value="HTH_Fis"/>
</dbReference>
<keyword evidence="3" id="KW-0805">Transcription regulation</keyword>
<evidence type="ECO:0000256" key="4">
    <source>
        <dbReference type="ARBA" id="ARBA00023125"/>
    </source>
</evidence>
<dbReference type="PROSITE" id="PS00675">
    <property type="entry name" value="SIGMA54_INTERACT_1"/>
    <property type="match status" value="1"/>
</dbReference>
<dbReference type="CDD" id="cd00009">
    <property type="entry name" value="AAA"/>
    <property type="match status" value="1"/>
</dbReference>
<reference evidence="9 10" key="1">
    <citation type="journal article" date="2017" name="ISME J.">
        <title>An acid-tolerant ammonia-oxidizing ?-proteobacterium from soil.</title>
        <authorList>
            <person name="Hayatsu M."/>
            <person name="Tago K."/>
            <person name="Uchiyama I."/>
            <person name="Toyoda A."/>
            <person name="Wang Y."/>
            <person name="Shimomura Y."/>
            <person name="Okubo T."/>
            <person name="Kurisu F."/>
            <person name="Hirono Y."/>
            <person name="Nonaka K."/>
            <person name="Akiyama H."/>
            <person name="Itoh T."/>
            <person name="Takami H."/>
        </authorList>
    </citation>
    <scope>NUCLEOTIDE SEQUENCE [LARGE SCALE GENOMIC DNA]</scope>
    <source>
        <strain evidence="9 10">TAO100</strain>
    </source>
</reference>
<dbReference type="GO" id="GO:0006355">
    <property type="term" value="P:regulation of DNA-templated transcription"/>
    <property type="evidence" value="ECO:0007669"/>
    <property type="project" value="InterPro"/>
</dbReference>
<feature type="domain" description="Response regulatory" evidence="8">
    <location>
        <begin position="4"/>
        <end position="120"/>
    </location>
</feature>
<dbReference type="InterPro" id="IPR001789">
    <property type="entry name" value="Sig_transdc_resp-reg_receiver"/>
</dbReference>
<dbReference type="InterPro" id="IPR025944">
    <property type="entry name" value="Sigma_54_int_dom_CS"/>
</dbReference>
<gene>
    <name evidence="9" type="ORF">TAO_1029</name>
</gene>
<evidence type="ECO:0000313" key="10">
    <source>
        <dbReference type="Proteomes" id="UP000243679"/>
    </source>
</evidence>
<keyword evidence="10" id="KW-1185">Reference proteome</keyword>
<evidence type="ECO:0000259" key="8">
    <source>
        <dbReference type="PROSITE" id="PS50110"/>
    </source>
</evidence>
<dbReference type="InterPro" id="IPR058031">
    <property type="entry name" value="AAA_lid_NorR"/>
</dbReference>
<dbReference type="InterPro" id="IPR011006">
    <property type="entry name" value="CheY-like_superfamily"/>
</dbReference>
<dbReference type="AlphaFoldDB" id="A0A1Q2SMS4"/>
<dbReference type="Gene3D" id="3.40.50.300">
    <property type="entry name" value="P-loop containing nucleotide triphosphate hydrolases"/>
    <property type="match status" value="1"/>
</dbReference>
<dbReference type="InterPro" id="IPR002078">
    <property type="entry name" value="Sigma_54_int"/>
</dbReference>
<dbReference type="PROSITE" id="PS50110">
    <property type="entry name" value="RESPONSE_REGULATORY"/>
    <property type="match status" value="1"/>
</dbReference>
<dbReference type="PROSITE" id="PS00688">
    <property type="entry name" value="SIGMA54_INTERACT_3"/>
    <property type="match status" value="1"/>
</dbReference>
<dbReference type="PANTHER" id="PTHR32071:SF113">
    <property type="entry name" value="ALGINATE BIOSYNTHESIS TRANSCRIPTIONAL REGULATORY PROTEIN ALGB"/>
    <property type="match status" value="1"/>
</dbReference>
<dbReference type="SUPFAM" id="SSF52172">
    <property type="entry name" value="CheY-like"/>
    <property type="match status" value="1"/>
</dbReference>
<dbReference type="OrthoDB" id="9804019at2"/>
<dbReference type="Proteomes" id="UP000243679">
    <property type="component" value="Chromosome"/>
</dbReference>
<dbReference type="GO" id="GO:0000160">
    <property type="term" value="P:phosphorelay signal transduction system"/>
    <property type="evidence" value="ECO:0007669"/>
    <property type="project" value="InterPro"/>
</dbReference>
<evidence type="ECO:0000256" key="3">
    <source>
        <dbReference type="ARBA" id="ARBA00023015"/>
    </source>
</evidence>
<feature type="domain" description="Sigma-54 factor interaction" evidence="7">
    <location>
        <begin position="145"/>
        <end position="375"/>
    </location>
</feature>
<keyword evidence="5" id="KW-0804">Transcription</keyword>
<dbReference type="RefSeq" id="WP_096526948.1">
    <property type="nucleotide sequence ID" value="NZ_AP014836.1"/>
</dbReference>
<dbReference type="KEGG" id="ntt:TAO_1029"/>
<sequence length="468" mass="52429">MGATLLVIEDETLLGTELTRHYKNGGWEVEWAHTLGQARSMLLEQRLDPLLILSDMSLPDGSALDLMESIHGQYAHAEWILLTGYGSVPDSVRALRIGAYDFLEKPCELEHLDLIVASAARSARAQRHLIYQTQQRYQQYSSKAFVGHSQAAQEIRELLIKLTKVPFSALIIGGETGTGKGLVARILHYGGSRAQHPMVELNCAALPRELLESELFGHEAGAFTGAKARHLGLLEQAHGGTLFLDEIGEMPLDLQAKLLKVIEDRRVRRLGGSKETLVDVQILAASNRDLEQMSKEGGFRADLYHRLSVFRLRLPALREIKEDLDDLVPLFVAEFNAEARKQVKIIPERVWNQLRSHDWPGNVRELRNVVERCVLFSDDAVFAEQWLQLPGKITSSPSLVTPNNNAQVCLPLDGSMVLEDMDRYIIETALKRNHYNIAATARALGTTRETLRYRIQKHGLKSSKLPSS</sequence>
<evidence type="ECO:0000313" key="9">
    <source>
        <dbReference type="EMBL" id="BAW80399.1"/>
    </source>
</evidence>
<keyword evidence="6" id="KW-0597">Phosphoprotein</keyword>
<dbReference type="PROSITE" id="PS50045">
    <property type="entry name" value="SIGMA54_INTERACT_4"/>
    <property type="match status" value="1"/>
</dbReference>
<dbReference type="SMART" id="SM00382">
    <property type="entry name" value="AAA"/>
    <property type="match status" value="1"/>
</dbReference>
<feature type="modified residue" description="4-aspartylphosphate" evidence="6">
    <location>
        <position position="55"/>
    </location>
</feature>
<organism evidence="9 10">
    <name type="scientific">Candidatus Nitrosoglobus terrae</name>
    <dbReference type="NCBI Taxonomy" id="1630141"/>
    <lineage>
        <taxon>Bacteria</taxon>
        <taxon>Pseudomonadati</taxon>
        <taxon>Pseudomonadota</taxon>
        <taxon>Gammaproteobacteria</taxon>
        <taxon>Chromatiales</taxon>
        <taxon>Chromatiaceae</taxon>
        <taxon>Candidatus Nitrosoglobus</taxon>
    </lineage>
</organism>
<dbReference type="InterPro" id="IPR003593">
    <property type="entry name" value="AAA+_ATPase"/>
</dbReference>
<dbReference type="InterPro" id="IPR025662">
    <property type="entry name" value="Sigma_54_int_dom_ATP-bd_1"/>
</dbReference>
<dbReference type="Pfam" id="PF25601">
    <property type="entry name" value="AAA_lid_14"/>
    <property type="match status" value="1"/>
</dbReference>
<dbReference type="SUPFAM" id="SSF52540">
    <property type="entry name" value="P-loop containing nucleoside triphosphate hydrolases"/>
    <property type="match status" value="1"/>
</dbReference>
<dbReference type="FunFam" id="3.40.50.300:FF:000006">
    <property type="entry name" value="DNA-binding transcriptional regulator NtrC"/>
    <property type="match status" value="1"/>
</dbReference>
<keyword evidence="1" id="KW-0547">Nucleotide-binding</keyword>
<dbReference type="PANTHER" id="PTHR32071">
    <property type="entry name" value="TRANSCRIPTIONAL REGULATORY PROTEIN"/>
    <property type="match status" value="1"/>
</dbReference>
<dbReference type="GO" id="GO:0043565">
    <property type="term" value="F:sequence-specific DNA binding"/>
    <property type="evidence" value="ECO:0007669"/>
    <property type="project" value="InterPro"/>
</dbReference>
<evidence type="ECO:0000256" key="2">
    <source>
        <dbReference type="ARBA" id="ARBA00022840"/>
    </source>
</evidence>
<evidence type="ECO:0000256" key="6">
    <source>
        <dbReference type="PROSITE-ProRule" id="PRU00169"/>
    </source>
</evidence>
<keyword evidence="4" id="KW-0238">DNA-binding</keyword>
<accession>A0A1Q2SMS4</accession>
<keyword evidence="2" id="KW-0067">ATP-binding</keyword>